<evidence type="ECO:0000313" key="2">
    <source>
        <dbReference type="Proteomes" id="UP001215598"/>
    </source>
</evidence>
<dbReference type="Proteomes" id="UP001215598">
    <property type="component" value="Unassembled WGS sequence"/>
</dbReference>
<proteinExistence type="predicted"/>
<dbReference type="EMBL" id="JARKIB010000255">
    <property type="protein sequence ID" value="KAJ7719202.1"/>
    <property type="molecule type" value="Genomic_DNA"/>
</dbReference>
<dbReference type="InterPro" id="IPR032675">
    <property type="entry name" value="LRR_dom_sf"/>
</dbReference>
<dbReference type="AlphaFoldDB" id="A0AAD7HF93"/>
<protein>
    <submittedName>
        <fullName evidence="1">Uncharacterized protein</fullName>
    </submittedName>
</protein>
<keyword evidence="2" id="KW-1185">Reference proteome</keyword>
<accession>A0AAD7HF93</accession>
<gene>
    <name evidence="1" type="ORF">B0H16DRAFT_1795857</name>
</gene>
<reference evidence="1" key="1">
    <citation type="submission" date="2023-03" db="EMBL/GenBank/DDBJ databases">
        <title>Massive genome expansion in bonnet fungi (Mycena s.s.) driven by repeated elements and novel gene families across ecological guilds.</title>
        <authorList>
            <consortium name="Lawrence Berkeley National Laboratory"/>
            <person name="Harder C.B."/>
            <person name="Miyauchi S."/>
            <person name="Viragh M."/>
            <person name="Kuo A."/>
            <person name="Thoen E."/>
            <person name="Andreopoulos B."/>
            <person name="Lu D."/>
            <person name="Skrede I."/>
            <person name="Drula E."/>
            <person name="Henrissat B."/>
            <person name="Morin E."/>
            <person name="Kohler A."/>
            <person name="Barry K."/>
            <person name="LaButti K."/>
            <person name="Morin E."/>
            <person name="Salamov A."/>
            <person name="Lipzen A."/>
            <person name="Mereny Z."/>
            <person name="Hegedus B."/>
            <person name="Baldrian P."/>
            <person name="Stursova M."/>
            <person name="Weitz H."/>
            <person name="Taylor A."/>
            <person name="Grigoriev I.V."/>
            <person name="Nagy L.G."/>
            <person name="Martin F."/>
            <person name="Kauserud H."/>
        </authorList>
    </citation>
    <scope>NUCLEOTIDE SEQUENCE</scope>
    <source>
        <strain evidence="1">CBHHK182m</strain>
    </source>
</reference>
<name>A0AAD7HF93_9AGAR</name>
<dbReference type="SUPFAM" id="SSF52047">
    <property type="entry name" value="RNI-like"/>
    <property type="match status" value="1"/>
</dbReference>
<sequence>MTPTPKLSTFSWKPAGFFVAAVKALNVWGLNDTETVKVLAACPGVPILSYQNLNVFVPQLTQLPLRRLTAPTRVSAYCINSTIAPAWLPTLTHLDIGFSNPQGVPLAAMLRRLPRLTNLALALTSSVEPSFTAEICASCPVLRVLVLFTTRAEDGEYQKQYAFDSRIVLVNAASDDDEDWNASLLGLPDFWTRAESVVDGRRGQATIQSI</sequence>
<evidence type="ECO:0000313" key="1">
    <source>
        <dbReference type="EMBL" id="KAJ7719202.1"/>
    </source>
</evidence>
<organism evidence="1 2">
    <name type="scientific">Mycena metata</name>
    <dbReference type="NCBI Taxonomy" id="1033252"/>
    <lineage>
        <taxon>Eukaryota</taxon>
        <taxon>Fungi</taxon>
        <taxon>Dikarya</taxon>
        <taxon>Basidiomycota</taxon>
        <taxon>Agaricomycotina</taxon>
        <taxon>Agaricomycetes</taxon>
        <taxon>Agaricomycetidae</taxon>
        <taxon>Agaricales</taxon>
        <taxon>Marasmiineae</taxon>
        <taxon>Mycenaceae</taxon>
        <taxon>Mycena</taxon>
    </lineage>
</organism>
<comment type="caution">
    <text evidence="1">The sequence shown here is derived from an EMBL/GenBank/DDBJ whole genome shotgun (WGS) entry which is preliminary data.</text>
</comment>
<dbReference type="Gene3D" id="3.80.10.10">
    <property type="entry name" value="Ribonuclease Inhibitor"/>
    <property type="match status" value="1"/>
</dbReference>